<proteinExistence type="predicted"/>
<evidence type="ECO:0000313" key="2">
    <source>
        <dbReference type="EMBL" id="PUU74695.1"/>
    </source>
</evidence>
<reference evidence="2 3" key="1">
    <citation type="submission" date="2017-04" db="EMBL/GenBank/DDBJ databases">
        <title>Draft genome sequence of Tuber borchii Vittad., a whitish edible truffle.</title>
        <authorList>
            <consortium name="DOE Joint Genome Institute"/>
            <person name="Murat C."/>
            <person name="Kuo A."/>
            <person name="Barry K.W."/>
            <person name="Clum A."/>
            <person name="Dockter R.B."/>
            <person name="Fauchery L."/>
            <person name="Iotti M."/>
            <person name="Kohler A."/>
            <person name="Labutti K."/>
            <person name="Lindquist E.A."/>
            <person name="Lipzen A."/>
            <person name="Ohm R.A."/>
            <person name="Wang M."/>
            <person name="Grigoriev I.V."/>
            <person name="Zambonelli A."/>
            <person name="Martin F.M."/>
        </authorList>
    </citation>
    <scope>NUCLEOTIDE SEQUENCE [LARGE SCALE GENOMIC DNA]</scope>
    <source>
        <strain evidence="2 3">Tbo3840</strain>
    </source>
</reference>
<evidence type="ECO:0000256" key="1">
    <source>
        <dbReference type="SAM" id="MobiDB-lite"/>
    </source>
</evidence>
<sequence>MCLSNRAPSCGGAIATLQSPYTPHSAWTGQVFFVNEPYPTGTTSCNEDGRTGSRSSSSSSNNAQTTTTTFVKCQWQTPIPRSRTCPSISTSSSNSIPSATDAVCRLRIHEFAHDPLSVHNAILHDVLLRGGDGEEKEEVVNLGKELVLGVGGDGIIGRGISIVIVGGAEEEEEAAGEGEGEGKAQDGERRMREGEVVGWGVIGWN</sequence>
<feature type="compositionally biased region" description="Low complexity" evidence="1">
    <location>
        <begin position="52"/>
        <end position="67"/>
    </location>
</feature>
<feature type="region of interest" description="Disordered" evidence="1">
    <location>
        <begin position="43"/>
        <end position="67"/>
    </location>
</feature>
<feature type="compositionally biased region" description="Basic and acidic residues" evidence="1">
    <location>
        <begin position="180"/>
        <end position="192"/>
    </location>
</feature>
<comment type="caution">
    <text evidence="2">The sequence shown here is derived from an EMBL/GenBank/DDBJ whole genome shotgun (WGS) entry which is preliminary data.</text>
</comment>
<evidence type="ECO:0000313" key="3">
    <source>
        <dbReference type="Proteomes" id="UP000244722"/>
    </source>
</evidence>
<feature type="compositionally biased region" description="Acidic residues" evidence="1">
    <location>
        <begin position="170"/>
        <end position="179"/>
    </location>
</feature>
<dbReference type="OrthoDB" id="10593250at2759"/>
<protein>
    <submittedName>
        <fullName evidence="2">Uncharacterized protein</fullName>
    </submittedName>
</protein>
<organism evidence="2 3">
    <name type="scientific">Tuber borchii</name>
    <name type="common">White truffle</name>
    <dbReference type="NCBI Taxonomy" id="42251"/>
    <lineage>
        <taxon>Eukaryota</taxon>
        <taxon>Fungi</taxon>
        <taxon>Dikarya</taxon>
        <taxon>Ascomycota</taxon>
        <taxon>Pezizomycotina</taxon>
        <taxon>Pezizomycetes</taxon>
        <taxon>Pezizales</taxon>
        <taxon>Tuberaceae</taxon>
        <taxon>Tuber</taxon>
    </lineage>
</organism>
<dbReference type="Proteomes" id="UP000244722">
    <property type="component" value="Unassembled WGS sequence"/>
</dbReference>
<keyword evidence="3" id="KW-1185">Reference proteome</keyword>
<dbReference type="AlphaFoldDB" id="A0A2T6ZGS8"/>
<feature type="region of interest" description="Disordered" evidence="1">
    <location>
        <begin position="170"/>
        <end position="192"/>
    </location>
</feature>
<dbReference type="EMBL" id="NESQ01000279">
    <property type="protein sequence ID" value="PUU74695.1"/>
    <property type="molecule type" value="Genomic_DNA"/>
</dbReference>
<name>A0A2T6ZGS8_TUBBO</name>
<accession>A0A2T6ZGS8</accession>
<gene>
    <name evidence="2" type="ORF">B9Z19DRAFT_1092156</name>
</gene>